<dbReference type="Gene3D" id="3.40.50.12780">
    <property type="entry name" value="N-terminal domain of ligase-like"/>
    <property type="match status" value="1"/>
</dbReference>
<protein>
    <submittedName>
        <fullName evidence="6">AMP-binding protein</fullName>
    </submittedName>
</protein>
<name>A0A8J8B2R4_9FIRM</name>
<dbReference type="RefSeq" id="WP_227020226.1">
    <property type="nucleotide sequence ID" value="NZ_JAGSND010000021.1"/>
</dbReference>
<reference evidence="6" key="2">
    <citation type="submission" date="2021-04" db="EMBL/GenBank/DDBJ databases">
        <authorList>
            <person name="Liu J."/>
        </authorList>
    </citation>
    <scope>NUCLEOTIDE SEQUENCE</scope>
    <source>
        <strain evidence="6">BAD-6</strain>
    </source>
</reference>
<evidence type="ECO:0000259" key="5">
    <source>
        <dbReference type="Pfam" id="PF13193"/>
    </source>
</evidence>
<evidence type="ECO:0000259" key="4">
    <source>
        <dbReference type="Pfam" id="PF00501"/>
    </source>
</evidence>
<dbReference type="PANTHER" id="PTHR43201:SF5">
    <property type="entry name" value="MEDIUM-CHAIN ACYL-COA LIGASE ACSF2, MITOCHONDRIAL"/>
    <property type="match status" value="1"/>
</dbReference>
<evidence type="ECO:0000256" key="1">
    <source>
        <dbReference type="ARBA" id="ARBA00006432"/>
    </source>
</evidence>
<feature type="domain" description="AMP-dependent synthetase/ligase" evidence="4">
    <location>
        <begin position="103"/>
        <end position="490"/>
    </location>
</feature>
<feature type="transmembrane region" description="Helical" evidence="3">
    <location>
        <begin position="328"/>
        <end position="350"/>
    </location>
</feature>
<keyword evidence="3" id="KW-1133">Transmembrane helix</keyword>
<dbReference type="GO" id="GO:0006631">
    <property type="term" value="P:fatty acid metabolic process"/>
    <property type="evidence" value="ECO:0007669"/>
    <property type="project" value="TreeGrafter"/>
</dbReference>
<keyword evidence="3" id="KW-0812">Transmembrane</keyword>
<dbReference type="PANTHER" id="PTHR43201">
    <property type="entry name" value="ACYL-COA SYNTHETASE"/>
    <property type="match status" value="1"/>
</dbReference>
<dbReference type="InterPro" id="IPR025110">
    <property type="entry name" value="AMP-bd_C"/>
</dbReference>
<dbReference type="InterPro" id="IPR045851">
    <property type="entry name" value="AMP-bd_C_sf"/>
</dbReference>
<dbReference type="Gene3D" id="3.30.300.30">
    <property type="match status" value="1"/>
</dbReference>
<dbReference type="InterPro" id="IPR020845">
    <property type="entry name" value="AMP-binding_CS"/>
</dbReference>
<dbReference type="AlphaFoldDB" id="A0A8J8B2R4"/>
<dbReference type="GO" id="GO:0031956">
    <property type="term" value="F:medium-chain fatty acid-CoA ligase activity"/>
    <property type="evidence" value="ECO:0007669"/>
    <property type="project" value="TreeGrafter"/>
</dbReference>
<feature type="domain" description="AMP-binding enzyme C-terminal" evidence="5">
    <location>
        <begin position="541"/>
        <end position="616"/>
    </location>
</feature>
<reference evidence="6" key="1">
    <citation type="submission" date="2021-04" db="EMBL/GenBank/DDBJ databases">
        <title>Sinoanaerobacter chloroacetimidivorans sp. nov., an obligate anaerobic bacterium isolated from anaerobic sludge.</title>
        <authorList>
            <person name="Bao Y."/>
        </authorList>
    </citation>
    <scope>NUCLEOTIDE SEQUENCE</scope>
    <source>
        <strain evidence="6">BAD-6</strain>
    </source>
</reference>
<keyword evidence="7" id="KW-1185">Reference proteome</keyword>
<dbReference type="Pfam" id="PF00501">
    <property type="entry name" value="AMP-binding"/>
    <property type="match status" value="1"/>
</dbReference>
<dbReference type="InterPro" id="IPR042099">
    <property type="entry name" value="ANL_N_sf"/>
</dbReference>
<accession>A0A8J8B2R4</accession>
<dbReference type="InterPro" id="IPR000873">
    <property type="entry name" value="AMP-dep_synth/lig_dom"/>
</dbReference>
<dbReference type="PROSITE" id="PS00455">
    <property type="entry name" value="AMP_BINDING"/>
    <property type="match status" value="1"/>
</dbReference>
<sequence>MRKIIDHSRKIEITVNSVDSIPCSLVGKKMIFSADGFLESEAWKLPWPMPWIETVFRTFAMENIGVSQQKSARLFNPDEPDQYLEISAHSYIDLTVGKLADFTADRFPGREALVSSTGSRRYLYRELKEMTDDLAKGLLSIGVDKGDKVGVWAVNSPEFVVAQIGISKAGGMMVPFNAYEKERRMEEILRLSDTRTLILQVGTKAAENMEILYRICPELWDAIPGNLKSPKLPMLKNVIVISDEEYPGTLRWTDLMESGRVVKEEMLHKREQQLSFQDVVHIIYTSGTTGVPKGVMLSHENIMENAVAMAERMRLTEKDIMCVQAPMFHCFGCVACTLTALISGCSMVMVDKFKPEITLSLIEREKCTAVSGVPTMFLGFINEISKNSYDISSMRTGIIAGSSCAPGIMKQIKEKLGIKELIVSYGLTEASPCVTSVLGDDPDELKETSVGKPIPGVDIKIMDLRTKEELPPGNPGEIWVKGYNIMQGYYRMKEETEKTVDAKGWLRTGDIGYVLPNGYLCIQDRCKDIIIRSGENISPKEIEDFLCSHELIEQAGVVGIPDDLYGEEVAAFLKVKEGHFLTDQEVKAFCKGKISTNKTPKWIFFIDSFPLSDSGKCLKATLRKLAAAQKEKLTLCTDAENKNRSS</sequence>
<comment type="similarity">
    <text evidence="1">Belongs to the ATP-dependent AMP-binding enzyme family.</text>
</comment>
<organism evidence="6 7">
    <name type="scientific">Sinanaerobacter chloroacetimidivorans</name>
    <dbReference type="NCBI Taxonomy" id="2818044"/>
    <lineage>
        <taxon>Bacteria</taxon>
        <taxon>Bacillati</taxon>
        <taxon>Bacillota</taxon>
        <taxon>Clostridia</taxon>
        <taxon>Peptostreptococcales</taxon>
        <taxon>Anaerovoracaceae</taxon>
        <taxon>Sinanaerobacter</taxon>
    </lineage>
</organism>
<dbReference type="EMBL" id="JAGSND010000021">
    <property type="protein sequence ID" value="MBR0600113.1"/>
    <property type="molecule type" value="Genomic_DNA"/>
</dbReference>
<evidence type="ECO:0000256" key="2">
    <source>
        <dbReference type="ARBA" id="ARBA00022598"/>
    </source>
</evidence>
<gene>
    <name evidence="6" type="ORF">KCX82_19700</name>
</gene>
<comment type="caution">
    <text evidence="6">The sequence shown here is derived from an EMBL/GenBank/DDBJ whole genome shotgun (WGS) entry which is preliminary data.</text>
</comment>
<dbReference type="Proteomes" id="UP000675664">
    <property type="component" value="Unassembled WGS sequence"/>
</dbReference>
<dbReference type="SUPFAM" id="SSF56801">
    <property type="entry name" value="Acetyl-CoA synthetase-like"/>
    <property type="match status" value="1"/>
</dbReference>
<dbReference type="Pfam" id="PF13193">
    <property type="entry name" value="AMP-binding_C"/>
    <property type="match status" value="1"/>
</dbReference>
<evidence type="ECO:0000313" key="6">
    <source>
        <dbReference type="EMBL" id="MBR0600113.1"/>
    </source>
</evidence>
<proteinExistence type="inferred from homology"/>
<evidence type="ECO:0000256" key="3">
    <source>
        <dbReference type="SAM" id="Phobius"/>
    </source>
</evidence>
<evidence type="ECO:0000313" key="7">
    <source>
        <dbReference type="Proteomes" id="UP000675664"/>
    </source>
</evidence>
<keyword evidence="2" id="KW-0436">Ligase</keyword>
<keyword evidence="3" id="KW-0472">Membrane</keyword>